<accession>A0AAV1QXS9</accession>
<sequence>MEESHNNKKRVRDDSCESELDLPEVKKIREDLLGILDDSDPDSLGQDLDSVMKSFEQEISASTSSSVPVVDLTSESGESQPDLGYLLEASDDELGLPPSSINSTSEEVKGGEETKIVRVDSAESSGIGGEVWRFDDQIPTYDSFGLGVGDSNYNSEYVAFDDGLFEYSNVCFDSSEFSDFSWRLGGMPAE</sequence>
<proteinExistence type="predicted"/>
<feature type="region of interest" description="Disordered" evidence="1">
    <location>
        <begin position="1"/>
        <end position="23"/>
    </location>
</feature>
<protein>
    <submittedName>
        <fullName evidence="2">Uncharacterized protein</fullName>
    </submittedName>
</protein>
<evidence type="ECO:0000313" key="3">
    <source>
        <dbReference type="Proteomes" id="UP001314170"/>
    </source>
</evidence>
<comment type="caution">
    <text evidence="2">The sequence shown here is derived from an EMBL/GenBank/DDBJ whole genome shotgun (WGS) entry which is preliminary data.</text>
</comment>
<name>A0AAV1QXS9_9ROSI</name>
<feature type="compositionally biased region" description="Basic and acidic residues" evidence="1">
    <location>
        <begin position="1"/>
        <end position="15"/>
    </location>
</feature>
<dbReference type="AlphaFoldDB" id="A0AAV1QXS9"/>
<feature type="compositionally biased region" description="Basic and acidic residues" evidence="1">
    <location>
        <begin position="106"/>
        <end position="120"/>
    </location>
</feature>
<reference evidence="2 3" key="1">
    <citation type="submission" date="2024-01" db="EMBL/GenBank/DDBJ databases">
        <authorList>
            <person name="Waweru B."/>
        </authorList>
    </citation>
    <scope>NUCLEOTIDE SEQUENCE [LARGE SCALE GENOMIC DNA]</scope>
</reference>
<dbReference type="PANTHER" id="PTHR34539:SF19">
    <property type="entry name" value="T6J4.11 PROTEIN"/>
    <property type="match status" value="1"/>
</dbReference>
<evidence type="ECO:0000313" key="2">
    <source>
        <dbReference type="EMBL" id="CAK7326561.1"/>
    </source>
</evidence>
<organism evidence="2 3">
    <name type="scientific">Dovyalis caffra</name>
    <dbReference type="NCBI Taxonomy" id="77055"/>
    <lineage>
        <taxon>Eukaryota</taxon>
        <taxon>Viridiplantae</taxon>
        <taxon>Streptophyta</taxon>
        <taxon>Embryophyta</taxon>
        <taxon>Tracheophyta</taxon>
        <taxon>Spermatophyta</taxon>
        <taxon>Magnoliopsida</taxon>
        <taxon>eudicotyledons</taxon>
        <taxon>Gunneridae</taxon>
        <taxon>Pentapetalae</taxon>
        <taxon>rosids</taxon>
        <taxon>fabids</taxon>
        <taxon>Malpighiales</taxon>
        <taxon>Salicaceae</taxon>
        <taxon>Flacourtieae</taxon>
        <taxon>Dovyalis</taxon>
    </lineage>
</organism>
<gene>
    <name evidence="2" type="ORF">DCAF_LOCUS4263</name>
</gene>
<evidence type="ECO:0000256" key="1">
    <source>
        <dbReference type="SAM" id="MobiDB-lite"/>
    </source>
</evidence>
<feature type="region of interest" description="Disordered" evidence="1">
    <location>
        <begin position="94"/>
        <end position="120"/>
    </location>
</feature>
<feature type="compositionally biased region" description="Polar residues" evidence="1">
    <location>
        <begin position="59"/>
        <end position="79"/>
    </location>
</feature>
<keyword evidence="3" id="KW-1185">Reference proteome</keyword>
<dbReference type="PANTHER" id="PTHR34539">
    <property type="entry name" value="T6J4.11 PROTEIN"/>
    <property type="match status" value="1"/>
</dbReference>
<feature type="region of interest" description="Disordered" evidence="1">
    <location>
        <begin position="59"/>
        <end position="82"/>
    </location>
</feature>
<dbReference type="EMBL" id="CAWUPB010000851">
    <property type="protein sequence ID" value="CAK7326561.1"/>
    <property type="molecule type" value="Genomic_DNA"/>
</dbReference>
<dbReference type="Proteomes" id="UP001314170">
    <property type="component" value="Unassembled WGS sequence"/>
</dbReference>